<comment type="caution">
    <text evidence="2">The sequence shown here is derived from an EMBL/GenBank/DDBJ whole genome shotgun (WGS) entry which is preliminary data.</text>
</comment>
<dbReference type="InParanoid" id="A0A401G9Z0"/>
<evidence type="ECO:0000313" key="2">
    <source>
        <dbReference type="EMBL" id="GBE78971.1"/>
    </source>
</evidence>
<accession>A0A401G9Z0</accession>
<feature type="compositionally biased region" description="Polar residues" evidence="1">
    <location>
        <begin position="49"/>
        <end position="60"/>
    </location>
</feature>
<reference evidence="2 3" key="1">
    <citation type="journal article" date="2018" name="Sci. Rep.">
        <title>Genome sequence of the cauliflower mushroom Sparassis crispa (Hanabiratake) and its association with beneficial usage.</title>
        <authorList>
            <person name="Kiyama R."/>
            <person name="Furutani Y."/>
            <person name="Kawaguchi K."/>
            <person name="Nakanishi T."/>
        </authorList>
    </citation>
    <scope>NUCLEOTIDE SEQUENCE [LARGE SCALE GENOMIC DNA]</scope>
</reference>
<dbReference type="OrthoDB" id="3050970at2759"/>
<dbReference type="GeneID" id="38775888"/>
<dbReference type="AlphaFoldDB" id="A0A401G9Z0"/>
<feature type="region of interest" description="Disordered" evidence="1">
    <location>
        <begin position="96"/>
        <end position="117"/>
    </location>
</feature>
<feature type="region of interest" description="Disordered" evidence="1">
    <location>
        <begin position="32"/>
        <end position="60"/>
    </location>
</feature>
<feature type="compositionally biased region" description="Basic and acidic residues" evidence="1">
    <location>
        <begin position="96"/>
        <end position="115"/>
    </location>
</feature>
<evidence type="ECO:0000313" key="3">
    <source>
        <dbReference type="Proteomes" id="UP000287166"/>
    </source>
</evidence>
<keyword evidence="3" id="KW-1185">Reference proteome</keyword>
<protein>
    <submittedName>
        <fullName evidence="2">Uncharacterized protein</fullName>
    </submittedName>
</protein>
<name>A0A401G9Z0_9APHY</name>
<evidence type="ECO:0000256" key="1">
    <source>
        <dbReference type="SAM" id="MobiDB-lite"/>
    </source>
</evidence>
<dbReference type="RefSeq" id="XP_027609884.1">
    <property type="nucleotide sequence ID" value="XM_027754083.1"/>
</dbReference>
<gene>
    <name evidence="2" type="ORF">SCP_0201680</name>
</gene>
<dbReference type="Proteomes" id="UP000287166">
    <property type="component" value="Unassembled WGS sequence"/>
</dbReference>
<sequence>MQTFGNTSNLQFALPHAVERKHSAACLFSEVEGHPQPPRRCTGHCGATTPLQPRTPTLSSHLGDTARLREVNSLALLPRPRTPLALFPFVLQFSRSPEEPTRGPRGDTAQLREVDGPTLAPPLRTPLALRPSVSQIQRQDTIEIMSNIQYHYLDLVGAVVRQGSFIDKMYAFGWTEPGYFNDKEDELVLMHATARYHACPALLYRFLDLMSLSLMSFFVPTLDIDLVCDMLSAMHASEHNVIGAEKFAWRRQRDVEHVRAGRMDANAFERGRAHDTAFPMPVPFYHPIMTCVIIANPDLLVRTGSRHMNGQALFVVSRRSDLLVPCFSTPV</sequence>
<dbReference type="STRING" id="139825.A0A401G9Z0"/>
<proteinExistence type="predicted"/>
<dbReference type="EMBL" id="BFAD01000002">
    <property type="protein sequence ID" value="GBE78971.1"/>
    <property type="molecule type" value="Genomic_DNA"/>
</dbReference>
<organism evidence="2 3">
    <name type="scientific">Sparassis crispa</name>
    <dbReference type="NCBI Taxonomy" id="139825"/>
    <lineage>
        <taxon>Eukaryota</taxon>
        <taxon>Fungi</taxon>
        <taxon>Dikarya</taxon>
        <taxon>Basidiomycota</taxon>
        <taxon>Agaricomycotina</taxon>
        <taxon>Agaricomycetes</taxon>
        <taxon>Polyporales</taxon>
        <taxon>Sparassidaceae</taxon>
        <taxon>Sparassis</taxon>
    </lineage>
</organism>